<comment type="caution">
    <text evidence="2">The sequence shown here is derived from an EMBL/GenBank/DDBJ whole genome shotgun (WGS) entry which is preliminary data.</text>
</comment>
<proteinExistence type="predicted"/>
<feature type="region of interest" description="Disordered" evidence="1">
    <location>
        <begin position="33"/>
        <end position="58"/>
    </location>
</feature>
<dbReference type="OrthoDB" id="6780311at2759"/>
<protein>
    <submittedName>
        <fullName evidence="2">Uncharacterized protein</fullName>
    </submittedName>
</protein>
<dbReference type="EMBL" id="VTPC01007705">
    <property type="protein sequence ID" value="KAF2893724.1"/>
    <property type="molecule type" value="Genomic_DNA"/>
</dbReference>
<accession>A0A8K0CU96</accession>
<evidence type="ECO:0000313" key="3">
    <source>
        <dbReference type="Proteomes" id="UP000801492"/>
    </source>
</evidence>
<sequence length="121" mass="14002">MKLLLDKDNSSKGRISVKRKLTESNKNLTLSIRKNKKLTKSKSDSEKRDDVVNDNLWNTNDEEEPDNFKLGGSFIFPHKLDVAIITNNDIKIVLLKPKSFENKRFSKYFRFDVDLSDANVP</sequence>
<name>A0A8K0CU96_IGNLU</name>
<keyword evidence="3" id="KW-1185">Reference proteome</keyword>
<dbReference type="AlphaFoldDB" id="A0A8K0CU96"/>
<dbReference type="Proteomes" id="UP000801492">
    <property type="component" value="Unassembled WGS sequence"/>
</dbReference>
<reference evidence="2" key="1">
    <citation type="submission" date="2019-08" db="EMBL/GenBank/DDBJ databases">
        <title>The genome of the North American firefly Photinus pyralis.</title>
        <authorList>
            <consortium name="Photinus pyralis genome working group"/>
            <person name="Fallon T.R."/>
            <person name="Sander Lower S.E."/>
            <person name="Weng J.-K."/>
        </authorList>
    </citation>
    <scope>NUCLEOTIDE SEQUENCE</scope>
    <source>
        <strain evidence="2">TRF0915ILg1</strain>
        <tissue evidence="2">Whole body</tissue>
    </source>
</reference>
<evidence type="ECO:0000256" key="1">
    <source>
        <dbReference type="SAM" id="MobiDB-lite"/>
    </source>
</evidence>
<evidence type="ECO:0000313" key="2">
    <source>
        <dbReference type="EMBL" id="KAF2893724.1"/>
    </source>
</evidence>
<organism evidence="2 3">
    <name type="scientific">Ignelater luminosus</name>
    <name type="common">Cucubano</name>
    <name type="synonym">Pyrophorus luminosus</name>
    <dbReference type="NCBI Taxonomy" id="2038154"/>
    <lineage>
        <taxon>Eukaryota</taxon>
        <taxon>Metazoa</taxon>
        <taxon>Ecdysozoa</taxon>
        <taxon>Arthropoda</taxon>
        <taxon>Hexapoda</taxon>
        <taxon>Insecta</taxon>
        <taxon>Pterygota</taxon>
        <taxon>Neoptera</taxon>
        <taxon>Endopterygota</taxon>
        <taxon>Coleoptera</taxon>
        <taxon>Polyphaga</taxon>
        <taxon>Elateriformia</taxon>
        <taxon>Elateroidea</taxon>
        <taxon>Elateridae</taxon>
        <taxon>Agrypninae</taxon>
        <taxon>Pyrophorini</taxon>
        <taxon>Ignelater</taxon>
    </lineage>
</organism>
<feature type="compositionally biased region" description="Basic and acidic residues" evidence="1">
    <location>
        <begin position="41"/>
        <end position="51"/>
    </location>
</feature>
<gene>
    <name evidence="2" type="ORF">ILUMI_12449</name>
</gene>